<accession>A0A975TZ85</accession>
<dbReference type="Proteomes" id="UP000693972">
    <property type="component" value="Unassembled WGS sequence"/>
</dbReference>
<organism evidence="3">
    <name type="scientific">Gymnodinialimonas phycosphaerae</name>
    <dbReference type="NCBI Taxonomy" id="2841589"/>
    <lineage>
        <taxon>Bacteria</taxon>
        <taxon>Pseudomonadati</taxon>
        <taxon>Pseudomonadota</taxon>
        <taxon>Alphaproteobacteria</taxon>
        <taxon>Rhodobacterales</taxon>
        <taxon>Paracoccaceae</taxon>
        <taxon>Gymnodinialimonas</taxon>
    </lineage>
</organism>
<feature type="transmembrane region" description="Helical" evidence="2">
    <location>
        <begin position="351"/>
        <end position="374"/>
    </location>
</feature>
<protein>
    <submittedName>
        <fullName evidence="3">Sugar transporter</fullName>
    </submittedName>
</protein>
<keyword evidence="3" id="KW-0762">Sugar transport</keyword>
<name>A0A975TZ85_9RHOB</name>
<evidence type="ECO:0000256" key="1">
    <source>
        <dbReference type="SAM" id="Coils"/>
    </source>
</evidence>
<reference evidence="3 4" key="1">
    <citation type="submission" date="2021-07" db="EMBL/GenBank/DDBJ databases">
        <title>Karlodiniumbacter phycospheric gen. nov., sp. nov., a phycosphere bacterium isolated from karlodinium veneficum.</title>
        <authorList>
            <person name="Peng Y."/>
            <person name="Jiang L."/>
            <person name="Lee J."/>
        </authorList>
    </citation>
    <scope>NUCLEOTIDE SEQUENCE</scope>
    <source>
        <strain evidence="3 4">N5</strain>
    </source>
</reference>
<proteinExistence type="predicted"/>
<dbReference type="GO" id="GO:0004713">
    <property type="term" value="F:protein tyrosine kinase activity"/>
    <property type="evidence" value="ECO:0007669"/>
    <property type="project" value="TreeGrafter"/>
</dbReference>
<dbReference type="AlphaFoldDB" id="A0A975TZ85"/>
<gene>
    <name evidence="3" type="ORF">KUL25_16905</name>
</gene>
<feature type="coiled-coil region" evidence="1">
    <location>
        <begin position="228"/>
        <end position="277"/>
    </location>
</feature>
<dbReference type="EMBL" id="JAIMBW010000001">
    <property type="protein sequence ID" value="MBY4894438.1"/>
    <property type="molecule type" value="Genomic_DNA"/>
</dbReference>
<keyword evidence="2" id="KW-0812">Transmembrane</keyword>
<evidence type="ECO:0000256" key="2">
    <source>
        <dbReference type="SAM" id="Phobius"/>
    </source>
</evidence>
<feature type="transmembrane region" description="Helical" evidence="2">
    <location>
        <begin position="12"/>
        <end position="36"/>
    </location>
</feature>
<dbReference type="PANTHER" id="PTHR32309">
    <property type="entry name" value="TYROSINE-PROTEIN KINASE"/>
    <property type="match status" value="1"/>
</dbReference>
<dbReference type="InterPro" id="IPR050445">
    <property type="entry name" value="Bact_polysacc_biosynth/exp"/>
</dbReference>
<keyword evidence="2" id="KW-0472">Membrane</keyword>
<sequence>MPAGRATMRWRHWGIVISFVLLVLAPIGAVATYLYAVAVDQYASTTGFTVRQNESGAATDVLGGLAAFTSGGGGGQADADILFEYIVSQELVLRLNERLDLVGHYSAPHDIDPIFSLDPDTTIEGLVDHWQRIVRISYSQSSGLMELRVLAFDPEMARTIAQAIIEESQNLVNALNATARDDAMRFAEQDLAAALIRLREAREALTAFRTRTQIVDPESDLQGRMGVLNNLQQQLAEALIENDLLGENTANPNDPRLRQSAQRIDVIRDRIARERENFTQADAQVGGEDYPTLIAEFEGFVVDREFAEESYRAALTALDLARTNTTRQSRYLAVFIQPTFPELAQFPRREVILGLATLFLVLGWSILALVFYSIRDRR</sequence>
<keyword evidence="1" id="KW-0175">Coiled coil</keyword>
<dbReference type="GO" id="GO:0005886">
    <property type="term" value="C:plasma membrane"/>
    <property type="evidence" value="ECO:0007669"/>
    <property type="project" value="TreeGrafter"/>
</dbReference>
<keyword evidence="4" id="KW-1185">Reference proteome</keyword>
<dbReference type="PANTHER" id="PTHR32309:SF13">
    <property type="entry name" value="FERRIC ENTEROBACTIN TRANSPORT PROTEIN FEPE"/>
    <property type="match status" value="1"/>
</dbReference>
<evidence type="ECO:0000313" key="3">
    <source>
        <dbReference type="EMBL" id="QXL90100.1"/>
    </source>
</evidence>
<evidence type="ECO:0000313" key="4">
    <source>
        <dbReference type="Proteomes" id="UP000693972"/>
    </source>
</evidence>
<dbReference type="EMBL" id="CP078073">
    <property type="protein sequence ID" value="QXL90100.1"/>
    <property type="molecule type" value="Genomic_DNA"/>
</dbReference>
<keyword evidence="2" id="KW-1133">Transmembrane helix</keyword>
<keyword evidence="3" id="KW-0813">Transport</keyword>